<comment type="caution">
    <text evidence="1">The sequence shown here is derived from an EMBL/GenBank/DDBJ whole genome shotgun (WGS) entry which is preliminary data.</text>
</comment>
<organism evidence="1">
    <name type="scientific">bioreactor metagenome</name>
    <dbReference type="NCBI Taxonomy" id="1076179"/>
    <lineage>
        <taxon>unclassified sequences</taxon>
        <taxon>metagenomes</taxon>
        <taxon>ecological metagenomes</taxon>
    </lineage>
</organism>
<evidence type="ECO:0000313" key="1">
    <source>
        <dbReference type="EMBL" id="MPN44252.1"/>
    </source>
</evidence>
<gene>
    <name evidence="1" type="ORF">SDC9_191814</name>
</gene>
<reference evidence="1" key="1">
    <citation type="submission" date="2019-08" db="EMBL/GenBank/DDBJ databases">
        <authorList>
            <person name="Kucharzyk K."/>
            <person name="Murdoch R.W."/>
            <person name="Higgins S."/>
            <person name="Loffler F."/>
        </authorList>
    </citation>
    <scope>NUCLEOTIDE SEQUENCE</scope>
</reference>
<name>A0A645I0H9_9ZZZZ</name>
<dbReference type="AlphaFoldDB" id="A0A645I0H9"/>
<protein>
    <submittedName>
        <fullName evidence="1">Uncharacterized protein</fullName>
    </submittedName>
</protein>
<sequence>MILDGIANLCTFDQIAELLAGVDGNGEEILLARLGGVNVNTNSRNLQNLGGIHHRFRIFELLGQILLQGIAHEERGDILFLGL</sequence>
<dbReference type="EMBL" id="VSSQ01103255">
    <property type="protein sequence ID" value="MPN44252.1"/>
    <property type="molecule type" value="Genomic_DNA"/>
</dbReference>
<proteinExistence type="predicted"/>
<accession>A0A645I0H9</accession>